<accession>A0A834UB76</accession>
<evidence type="ECO:0000256" key="1">
    <source>
        <dbReference type="ARBA" id="ARBA00006133"/>
    </source>
</evidence>
<dbReference type="InterPro" id="IPR051970">
    <property type="entry name" value="TEL2_Regulation"/>
</dbReference>
<gene>
    <name evidence="4" type="ORF">H0235_007335</name>
</gene>
<feature type="region of interest" description="Disordered" evidence="2">
    <location>
        <begin position="380"/>
        <end position="412"/>
    </location>
</feature>
<evidence type="ECO:0000313" key="5">
    <source>
        <dbReference type="Proteomes" id="UP000600918"/>
    </source>
</evidence>
<feature type="compositionally biased region" description="Polar residues" evidence="2">
    <location>
        <begin position="383"/>
        <end position="393"/>
    </location>
</feature>
<dbReference type="Gene3D" id="1.25.40.720">
    <property type="entry name" value="Telomere length regulation protein 2, C-terminal domain"/>
    <property type="match status" value="2"/>
</dbReference>
<evidence type="ECO:0000259" key="3">
    <source>
        <dbReference type="PROSITE" id="PS50942"/>
    </source>
</evidence>
<dbReference type="Gene3D" id="1.25.40.90">
    <property type="match status" value="1"/>
</dbReference>
<feature type="domain" description="ENTH" evidence="3">
    <location>
        <begin position="98"/>
        <end position="231"/>
    </location>
</feature>
<dbReference type="Pfam" id="PF10193">
    <property type="entry name" value="Telomere_reg-2"/>
    <property type="match status" value="1"/>
</dbReference>
<dbReference type="FunFam" id="1.25.40.90:FF:000006">
    <property type="entry name" value="Clathrin interactor 1"/>
    <property type="match status" value="1"/>
</dbReference>
<feature type="compositionally biased region" description="Low complexity" evidence="2">
    <location>
        <begin position="1618"/>
        <end position="1630"/>
    </location>
</feature>
<sequence>MEKNSFIIWRESDERIEDSKLVGCTEEGRCMSYVRRFSTSTIDVKNICAHWNVEGRTWPPPGDVPSFAAISNAAKNICATNVIMNMWKVREFMDKATNVVMNYTETEAKVREATNDDAWGPTGAMMQELAQATFTYEQFPDVMSMLWKRMLQENKRNWRRTYKSLLLLNYLVRNGSERVVTSSREHIYDLRSLENYTCIDEFGKDQGINIRHKVRELIDFIQDDDKLKEERKKAKKNKDKYVGLSSEAMGMRFGGGDRWTESPKWNKSSTDNYNDWDRDNRGKGFEDANNSDDGEREDSDNDTHPSPKRGNREYRDTMESIDRIGKTIPGSISSVNASPARITRSLKKVDLGAAANYGKEQSNAFSSPANHQKNKNDILNDIFDSQNDNNTKSTIDDDDFNPRGNHSQPANLDFGDFASAFGSPTVKMKENDEFADFTSAFSSGVTSPNNSSVQSHASQNQLSFMGTTIPNTSNTMTNNLNNTMISNASATAFKMINPNSIQTQKNNVGNNLFDSLQPQAPNNEAILNNNTVSSNTDLLSDLGNFNSLSIGSGDKRENNTNNSNLFNTSSTPTVLGDFGIVFDGNIMPPRKTFLTACRQEDNIKLTEKHSENAANRLLESLCSMDSIKSQSSLEKLKIQISNYNIFLPGPLTHQKYIGLDFDAFLDPMLHGRILEEIIDKFDHNWPLQESNLDPVIKQLMIIDGISLEILYETLVILTQALKQSTDDRKIYIISIILEELIKSDALFSAIVNACKYRQESAIKQDELEQTWKRTIQLLVSLPNRVANKLKNKTLDIFLPQMYTKIISFHIARGLSFVHDCMQKCGIQINFNIFSMIISKMAIAINSTNLNCLINILSTWCYEDDNRRNLIQNILRELDRAAIEPLVVLFLKHCDIKDGVYWIFGDLIEVSNWMYTLTTKIPFMSYYEDERENFIINFIIYLSQFSKEKRILIDLLIKLLDVWGDKSALNHTSMEQHKYITKLIILAITVVKNNIRTNDKEICRKLIFFGISTHLESTHIILRAIGMRTGEIVMKALSESDNSPKLEFQYDNMGAESIELVKSFDMLIEKIRTLDLKQSCQNEENLSSDNIIFNSLGDKKVFDLGVECNILSLKKVEQLKENEENITEKEKDSLNVFRKNIEDKPLIDKENIEEQSELDSDDDLIPYDISNDTKLSERLRPTYLRDLRDNLTDERKTTNAEVFAESLEVSEELILSQLPNDDVSFGIELLVILVTLTESSYVEDFELLIFKSCVAIVTVYPKESAEYLCREFYSETCKYSTSQRLLFLDILAESARRLSKINVSNDESNNKEIARTIKIPTKGISLLIDTDKKCDILYSDDFDDFQNTHTGSINWREIVDKRIESNTRRFAHNAKPTNMSANKFGNVASSFFFPLLYGYGKQGNCLYIGLESYSDQRNSLLIRFLKTLSTIMVAAQNCLIASKMGKEILELTWTLRYHEQAKVRLAVIENVAAVIVAVPKESIINELFEPLMEVRLWLLNLTQNVINGEHDKDCRTLARNVLSLIDSIIGTIGLSSVTNLLTPSSVNAKNPAPNNMSSSQIGSTWAGSGLNIDLDNIMGSKSKQSGPAPTMNQLASTSPQHQIKPAVAPTVGYTSPMIQSQTQQQQQQQQQANSVFFSAFQ</sequence>
<feature type="region of interest" description="Disordered" evidence="2">
    <location>
        <begin position="1616"/>
        <end position="1640"/>
    </location>
</feature>
<evidence type="ECO:0000313" key="4">
    <source>
        <dbReference type="EMBL" id="KAF7427641.1"/>
    </source>
</evidence>
<comment type="similarity">
    <text evidence="1">Belongs to the TEL2 family.</text>
</comment>
<dbReference type="InterPro" id="IPR019337">
    <property type="entry name" value="Telomere_length_regulation_dom"/>
</dbReference>
<feature type="region of interest" description="Disordered" evidence="2">
    <location>
        <begin position="252"/>
        <end position="316"/>
    </location>
</feature>
<dbReference type="EMBL" id="JACSDY010000005">
    <property type="protein sequence ID" value="KAF7427641.1"/>
    <property type="molecule type" value="Genomic_DNA"/>
</dbReference>
<reference evidence="4" key="1">
    <citation type="journal article" date="2020" name="G3 (Bethesda)">
        <title>High-Quality Assemblies for Three Invasive Social Wasps from the &lt;i&gt;Vespula&lt;/i&gt; Genus.</title>
        <authorList>
            <person name="Harrop T.W.R."/>
            <person name="Guhlin J."/>
            <person name="McLaughlin G.M."/>
            <person name="Permina E."/>
            <person name="Stockwell P."/>
            <person name="Gilligan J."/>
            <person name="Le Lec M.F."/>
            <person name="Gruber M.A.M."/>
            <person name="Quinn O."/>
            <person name="Lovegrove M."/>
            <person name="Duncan E.J."/>
            <person name="Remnant E.J."/>
            <person name="Van Eeckhoven J."/>
            <person name="Graham B."/>
            <person name="Knapp R.A."/>
            <person name="Langford K.W."/>
            <person name="Kronenberg Z."/>
            <person name="Press M.O."/>
            <person name="Eacker S.M."/>
            <person name="Wilson-Rankin E.E."/>
            <person name="Purcell J."/>
            <person name="Lester P.J."/>
            <person name="Dearden P.K."/>
        </authorList>
    </citation>
    <scope>NUCLEOTIDE SEQUENCE</scope>
    <source>
        <strain evidence="4">Volc-1</strain>
    </source>
</reference>
<keyword evidence="5" id="KW-1185">Reference proteome</keyword>
<evidence type="ECO:0000256" key="2">
    <source>
        <dbReference type="SAM" id="MobiDB-lite"/>
    </source>
</evidence>
<dbReference type="CDD" id="cd16989">
    <property type="entry name" value="ENTH_EpsinR"/>
    <property type="match status" value="1"/>
</dbReference>
<feature type="compositionally biased region" description="Basic and acidic residues" evidence="2">
    <location>
        <begin position="275"/>
        <end position="286"/>
    </location>
</feature>
<dbReference type="SMART" id="SM00273">
    <property type="entry name" value="ENTH"/>
    <property type="match status" value="1"/>
</dbReference>
<dbReference type="GO" id="GO:0051879">
    <property type="term" value="F:Hsp90 protein binding"/>
    <property type="evidence" value="ECO:0007669"/>
    <property type="project" value="TreeGrafter"/>
</dbReference>
<dbReference type="Proteomes" id="UP000600918">
    <property type="component" value="Unassembled WGS sequence"/>
</dbReference>
<dbReference type="InterPro" id="IPR038528">
    <property type="entry name" value="TEL2_C_sf"/>
</dbReference>
<organism evidence="4 5">
    <name type="scientific">Vespula pensylvanica</name>
    <name type="common">Western yellow jacket</name>
    <name type="synonym">Wasp</name>
    <dbReference type="NCBI Taxonomy" id="30213"/>
    <lineage>
        <taxon>Eukaryota</taxon>
        <taxon>Metazoa</taxon>
        <taxon>Ecdysozoa</taxon>
        <taxon>Arthropoda</taxon>
        <taxon>Hexapoda</taxon>
        <taxon>Insecta</taxon>
        <taxon>Pterygota</taxon>
        <taxon>Neoptera</taxon>
        <taxon>Endopterygota</taxon>
        <taxon>Hymenoptera</taxon>
        <taxon>Apocrita</taxon>
        <taxon>Aculeata</taxon>
        <taxon>Vespoidea</taxon>
        <taxon>Vespidae</taxon>
        <taxon>Vespinae</taxon>
        <taxon>Vespula</taxon>
    </lineage>
</organism>
<dbReference type="Pfam" id="PF01417">
    <property type="entry name" value="ENTH"/>
    <property type="match status" value="1"/>
</dbReference>
<comment type="caution">
    <text evidence="4">The sequence shown here is derived from an EMBL/GenBank/DDBJ whole genome shotgun (WGS) entry which is preliminary data.</text>
</comment>
<dbReference type="GO" id="GO:0042162">
    <property type="term" value="F:telomeric DNA binding"/>
    <property type="evidence" value="ECO:0007669"/>
    <property type="project" value="TreeGrafter"/>
</dbReference>
<dbReference type="InterPro" id="IPR008942">
    <property type="entry name" value="ENTH_VHS"/>
</dbReference>
<protein>
    <recommendedName>
        <fullName evidence="3">ENTH domain-containing protein</fullName>
    </recommendedName>
</protein>
<feature type="compositionally biased region" description="Acidic residues" evidence="2">
    <location>
        <begin position="289"/>
        <end position="300"/>
    </location>
</feature>
<feature type="region of interest" description="Disordered" evidence="2">
    <location>
        <begin position="1575"/>
        <end position="1601"/>
    </location>
</feature>
<dbReference type="PANTHER" id="PTHR15830">
    <property type="entry name" value="TELOMERE LENGTH REGULATION PROTEIN TEL2 FAMILY MEMBER"/>
    <property type="match status" value="1"/>
</dbReference>
<feature type="compositionally biased region" description="Polar residues" evidence="2">
    <location>
        <begin position="1631"/>
        <end position="1640"/>
    </location>
</feature>
<feature type="compositionally biased region" description="Polar residues" evidence="2">
    <location>
        <begin position="1578"/>
        <end position="1600"/>
    </location>
</feature>
<feature type="compositionally biased region" description="Polar residues" evidence="2">
    <location>
        <begin position="263"/>
        <end position="273"/>
    </location>
</feature>
<dbReference type="GO" id="GO:0051083">
    <property type="term" value="P:'de novo' cotranslational protein folding"/>
    <property type="evidence" value="ECO:0007669"/>
    <property type="project" value="TreeGrafter"/>
</dbReference>
<dbReference type="PANTHER" id="PTHR15830:SF10">
    <property type="entry name" value="TELOMERE LENGTH REGULATION PROTEIN TEL2 HOMOLOG"/>
    <property type="match status" value="1"/>
</dbReference>
<name>A0A834UB76_VESPE</name>
<feature type="compositionally biased region" description="Basic and acidic residues" evidence="2">
    <location>
        <begin position="301"/>
        <end position="316"/>
    </location>
</feature>
<dbReference type="PROSITE" id="PS50942">
    <property type="entry name" value="ENTH"/>
    <property type="match status" value="1"/>
</dbReference>
<dbReference type="SUPFAM" id="SSF48464">
    <property type="entry name" value="ENTH/VHS domain"/>
    <property type="match status" value="1"/>
</dbReference>
<dbReference type="GO" id="GO:0005829">
    <property type="term" value="C:cytosol"/>
    <property type="evidence" value="ECO:0007669"/>
    <property type="project" value="TreeGrafter"/>
</dbReference>
<proteinExistence type="inferred from homology"/>
<dbReference type="InterPro" id="IPR013809">
    <property type="entry name" value="ENTH"/>
</dbReference>